<gene>
    <name evidence="1" type="ORF">M097_2816</name>
</gene>
<proteinExistence type="predicted"/>
<dbReference type="EMBL" id="JNHI01000019">
    <property type="protein sequence ID" value="KDS29672.1"/>
    <property type="molecule type" value="Genomic_DNA"/>
</dbReference>
<name>A0A078R6S9_PHOVU</name>
<dbReference type="RefSeq" id="WP_016270920.1">
    <property type="nucleotide sequence ID" value="NZ_JNHI01000019.1"/>
</dbReference>
<reference evidence="1 2" key="1">
    <citation type="submission" date="2014-04" db="EMBL/GenBank/DDBJ databases">
        <authorList>
            <person name="Sears C."/>
            <person name="Carroll K."/>
            <person name="Sack B.R."/>
            <person name="Qadri F."/>
            <person name="Myers L.L."/>
            <person name="Chung G.-T."/>
            <person name="Escheverria P."/>
            <person name="Fraser C.M."/>
            <person name="Sadzewicz L."/>
            <person name="Shefchek K.A."/>
            <person name="Tallon L."/>
            <person name="Das S.P."/>
            <person name="Daugherty S."/>
            <person name="Mongodin E.F."/>
        </authorList>
    </citation>
    <scope>NUCLEOTIDE SEQUENCE [LARGE SCALE GENOMIC DNA]</scope>
    <source>
        <strain evidence="2">3775 SL(B) 10 (iv)</strain>
    </source>
</reference>
<comment type="caution">
    <text evidence="1">The sequence shown here is derived from an EMBL/GenBank/DDBJ whole genome shotgun (WGS) entry which is preliminary data.</text>
</comment>
<protein>
    <submittedName>
        <fullName evidence="1">Uncharacterized protein</fullName>
    </submittedName>
</protein>
<dbReference type="AlphaFoldDB" id="A0A078R6S9"/>
<dbReference type="Proteomes" id="UP000028134">
    <property type="component" value="Unassembled WGS sequence"/>
</dbReference>
<sequence>MVCACFYDENDNFRNKLWVLTSYDASRKEEDKLRKVVSEETAFKKEVNSSSPLQYSLEKGVTLSTFSPDSLSQPKDTTNINIEQ</sequence>
<organism evidence="1 2">
    <name type="scientific">Phocaeicola vulgatus str. 3775 SL</name>
    <name type="common">B</name>
    <name type="synonym">iv</name>
    <dbReference type="NCBI Taxonomy" id="1339350"/>
    <lineage>
        <taxon>Bacteria</taxon>
        <taxon>Pseudomonadati</taxon>
        <taxon>Bacteroidota</taxon>
        <taxon>Bacteroidia</taxon>
        <taxon>Bacteroidales</taxon>
        <taxon>Bacteroidaceae</taxon>
        <taxon>Phocaeicola</taxon>
    </lineage>
</organism>
<evidence type="ECO:0000313" key="2">
    <source>
        <dbReference type="Proteomes" id="UP000028134"/>
    </source>
</evidence>
<accession>A0A078R6S9</accession>
<evidence type="ECO:0000313" key="1">
    <source>
        <dbReference type="EMBL" id="KDS29672.1"/>
    </source>
</evidence>